<accession>A0A0A9F5S6</accession>
<dbReference type="AlphaFoldDB" id="A0A0A9F5S6"/>
<sequence length="48" mass="4815">MYVVVAASAPPRAAHKLASSAAGLLDEAVCSISPLHACSGEEVHRAAV</sequence>
<proteinExistence type="predicted"/>
<protein>
    <submittedName>
        <fullName evidence="1">Uncharacterized protein</fullName>
    </submittedName>
</protein>
<dbReference type="EMBL" id="GBRH01189496">
    <property type="protein sequence ID" value="JAE08400.1"/>
    <property type="molecule type" value="Transcribed_RNA"/>
</dbReference>
<reference evidence="1" key="1">
    <citation type="submission" date="2014-09" db="EMBL/GenBank/DDBJ databases">
        <authorList>
            <person name="Magalhaes I.L.F."/>
            <person name="Oliveira U."/>
            <person name="Santos F.R."/>
            <person name="Vidigal T.H.D.A."/>
            <person name="Brescovit A.D."/>
            <person name="Santos A.J."/>
        </authorList>
    </citation>
    <scope>NUCLEOTIDE SEQUENCE</scope>
    <source>
        <tissue evidence="1">Shoot tissue taken approximately 20 cm above the soil surface</tissue>
    </source>
</reference>
<evidence type="ECO:0000313" key="1">
    <source>
        <dbReference type="EMBL" id="JAE08400.1"/>
    </source>
</evidence>
<reference evidence="1" key="2">
    <citation type="journal article" date="2015" name="Data Brief">
        <title>Shoot transcriptome of the giant reed, Arundo donax.</title>
        <authorList>
            <person name="Barrero R.A."/>
            <person name="Guerrero F.D."/>
            <person name="Moolhuijzen P."/>
            <person name="Goolsby J.A."/>
            <person name="Tidwell J."/>
            <person name="Bellgard S.E."/>
            <person name="Bellgard M.I."/>
        </authorList>
    </citation>
    <scope>NUCLEOTIDE SEQUENCE</scope>
    <source>
        <tissue evidence="1">Shoot tissue taken approximately 20 cm above the soil surface</tissue>
    </source>
</reference>
<organism evidence="1">
    <name type="scientific">Arundo donax</name>
    <name type="common">Giant reed</name>
    <name type="synonym">Donax arundinaceus</name>
    <dbReference type="NCBI Taxonomy" id="35708"/>
    <lineage>
        <taxon>Eukaryota</taxon>
        <taxon>Viridiplantae</taxon>
        <taxon>Streptophyta</taxon>
        <taxon>Embryophyta</taxon>
        <taxon>Tracheophyta</taxon>
        <taxon>Spermatophyta</taxon>
        <taxon>Magnoliopsida</taxon>
        <taxon>Liliopsida</taxon>
        <taxon>Poales</taxon>
        <taxon>Poaceae</taxon>
        <taxon>PACMAD clade</taxon>
        <taxon>Arundinoideae</taxon>
        <taxon>Arundineae</taxon>
        <taxon>Arundo</taxon>
    </lineage>
</organism>
<name>A0A0A9F5S6_ARUDO</name>